<dbReference type="AlphaFoldDB" id="A0A6C8Y852"/>
<proteinExistence type="predicted"/>
<protein>
    <submittedName>
        <fullName evidence="1">Uncharacterized protein</fullName>
    </submittedName>
</protein>
<dbReference type="EMBL" id="RSHK01000079">
    <property type="protein sequence ID" value="MIE73153.1"/>
    <property type="molecule type" value="Genomic_DNA"/>
</dbReference>
<reference evidence="1" key="1">
    <citation type="submission" date="2018-08" db="EMBL/GenBank/DDBJ databases">
        <authorList>
            <consortium name="GenomeTrakr network: Whole genome sequencing for foodborne pathogen traceback"/>
        </authorList>
    </citation>
    <scope>NUCLEOTIDE SEQUENCE [LARGE SCALE GENOMIC DNA]</scope>
    <source>
        <strain evidence="1">FMA0132</strain>
    </source>
</reference>
<accession>A0A6C8Y852</accession>
<sequence length="81" mass="9572">MIIFNKQVRRLIYLALQTEHPVYIYPEPDEVVICIGASYISINIDCSGDLILFRGYYNYEHDGYYLTLDNFKLLLSTPFRE</sequence>
<organism evidence="1">
    <name type="scientific">Salmonella diarizonae</name>
    <dbReference type="NCBI Taxonomy" id="59204"/>
    <lineage>
        <taxon>Bacteria</taxon>
        <taxon>Pseudomonadati</taxon>
        <taxon>Pseudomonadota</taxon>
        <taxon>Gammaproteobacteria</taxon>
        <taxon>Enterobacterales</taxon>
        <taxon>Enterobacteriaceae</taxon>
        <taxon>Salmonella</taxon>
    </lineage>
</organism>
<comment type="caution">
    <text evidence="1">The sequence shown here is derived from an EMBL/GenBank/DDBJ whole genome shotgun (WGS) entry which is preliminary data.</text>
</comment>
<evidence type="ECO:0000313" key="1">
    <source>
        <dbReference type="EMBL" id="MIE73153.1"/>
    </source>
</evidence>
<gene>
    <name evidence="1" type="ORF">EL06_28315</name>
</gene>
<dbReference type="Proteomes" id="UP000885362">
    <property type="component" value="Unassembled WGS sequence"/>
</dbReference>
<name>A0A6C8Y852_SALDZ</name>